<name>A0ACB5TGQ4_AMBMO</name>
<reference evidence="1" key="1">
    <citation type="submission" date="2023-04" db="EMBL/GenBank/DDBJ databases">
        <title>Ambrosiozyma monospora NBRC 10751.</title>
        <authorList>
            <person name="Ichikawa N."/>
            <person name="Sato H."/>
            <person name="Tonouchi N."/>
        </authorList>
    </citation>
    <scope>NUCLEOTIDE SEQUENCE</scope>
    <source>
        <strain evidence="1">NBRC 10751</strain>
    </source>
</reference>
<evidence type="ECO:0000313" key="1">
    <source>
        <dbReference type="EMBL" id="GME87325.1"/>
    </source>
</evidence>
<organism evidence="1 2">
    <name type="scientific">Ambrosiozyma monospora</name>
    <name type="common">Yeast</name>
    <name type="synonym">Endomycopsis monosporus</name>
    <dbReference type="NCBI Taxonomy" id="43982"/>
    <lineage>
        <taxon>Eukaryota</taxon>
        <taxon>Fungi</taxon>
        <taxon>Dikarya</taxon>
        <taxon>Ascomycota</taxon>
        <taxon>Saccharomycotina</taxon>
        <taxon>Pichiomycetes</taxon>
        <taxon>Pichiales</taxon>
        <taxon>Pichiaceae</taxon>
        <taxon>Ambrosiozyma</taxon>
    </lineage>
</organism>
<keyword evidence="2" id="KW-1185">Reference proteome</keyword>
<dbReference type="EMBL" id="BSXS01007101">
    <property type="protein sequence ID" value="GME87325.1"/>
    <property type="molecule type" value="Genomic_DNA"/>
</dbReference>
<comment type="caution">
    <text evidence="1">The sequence shown here is derived from an EMBL/GenBank/DDBJ whole genome shotgun (WGS) entry which is preliminary data.</text>
</comment>
<dbReference type="Proteomes" id="UP001165064">
    <property type="component" value="Unassembled WGS sequence"/>
</dbReference>
<proteinExistence type="predicted"/>
<evidence type="ECO:0000313" key="2">
    <source>
        <dbReference type="Proteomes" id="UP001165064"/>
    </source>
</evidence>
<protein>
    <submittedName>
        <fullName evidence="1">Unnamed protein product</fullName>
    </submittedName>
</protein>
<sequence>MPEEQKPQPQSTPSNNGDLQYIQKRVDSLQEIDSMIVSFIDNLSQTLTLLKQGKQQAATKSSAETRQKFNESVSNTYSNLSFIATHLRKEIKIWDTKINNNAMEESELNSLNVLPLQVNKKATWINKSKFNDELSELDSVLNVNEKELSDYINQKQGGAGAIGTISMITGDVSGTNANAINVTGNIAEPTIKPEPINTTATGTGTGSEPIDLTSASAISPRTSQVQGSNPITGVPLDKSDSLEIMNDDEPLFTGKMEAGTGTGVNVGAGVGGVGTTVGGGVGQPELIQIDDDSDVDALFEDPGNDSDIKML</sequence>
<gene>
    <name evidence="1" type="ORF">Amon02_000817800</name>
</gene>
<accession>A0ACB5TGQ4</accession>